<dbReference type="GO" id="GO:0016887">
    <property type="term" value="F:ATP hydrolysis activity"/>
    <property type="evidence" value="ECO:0007669"/>
    <property type="project" value="InterPro"/>
</dbReference>
<dbReference type="PROSITE" id="PS50893">
    <property type="entry name" value="ABC_TRANSPORTER_2"/>
    <property type="match status" value="1"/>
</dbReference>
<dbReference type="SUPFAM" id="SSF52540">
    <property type="entry name" value="P-loop containing nucleoside triphosphate hydrolases"/>
    <property type="match status" value="1"/>
</dbReference>
<dbReference type="InterPro" id="IPR003439">
    <property type="entry name" value="ABC_transporter-like_ATP-bd"/>
</dbReference>
<reference evidence="5 6" key="1">
    <citation type="submission" date="2016-11" db="EMBL/GenBank/DDBJ databases">
        <title>Tenacibaculum sp. LPB0136, isolated from marine environment.</title>
        <authorList>
            <person name="Kim E."/>
            <person name="Yi H."/>
        </authorList>
    </citation>
    <scope>NUCLEOTIDE SEQUENCE [LARGE SCALE GENOMIC DNA]</scope>
    <source>
        <strain evidence="5 6">LPB0136</strain>
    </source>
</reference>
<sequence>MLKVNNISFNYKESKNVLKDINFQLKAGEHLCIMGESGSGKSTLLKIIYGLLDLEKGDISWNKEPVLGPKHNLVPGFENFKYVAQDFDLMPYTSVSENIKKFLSRFYPEESEKRTQELLEVIEMKPFENTKVKNLSGGQQQRVAIARALAKEPEVLLLDEPFGQIDNFKKNSLRRNLFTFLKEKNIACIIATHDENDALSFSDKLIVIQDQKIIANDTPIAIYNNPKSKYIASLFNDVNEITINSETLLLYPHQIKIVESIGTESSSAQATVLNAYFKGFYWLIEVDFNGKSVFLNHTSEVEKGNLIQLKL</sequence>
<accession>A0A1L3JKV3</accession>
<organism evidence="5 6">
    <name type="scientific">Tenacibaculum todarodis</name>
    <dbReference type="NCBI Taxonomy" id="1850252"/>
    <lineage>
        <taxon>Bacteria</taxon>
        <taxon>Pseudomonadati</taxon>
        <taxon>Bacteroidota</taxon>
        <taxon>Flavobacteriia</taxon>
        <taxon>Flavobacteriales</taxon>
        <taxon>Flavobacteriaceae</taxon>
        <taxon>Tenacibaculum</taxon>
    </lineage>
</organism>
<gene>
    <name evidence="5" type="ORF">LPB136_10570</name>
</gene>
<keyword evidence="6" id="KW-1185">Reference proteome</keyword>
<evidence type="ECO:0000313" key="6">
    <source>
        <dbReference type="Proteomes" id="UP000181898"/>
    </source>
</evidence>
<dbReference type="KEGG" id="ten:LPB136_10570"/>
<name>A0A1L3JKV3_9FLAO</name>
<dbReference type="EMBL" id="CP018155">
    <property type="protein sequence ID" value="APG65780.1"/>
    <property type="molecule type" value="Genomic_DNA"/>
</dbReference>
<dbReference type="Proteomes" id="UP000181898">
    <property type="component" value="Chromosome"/>
</dbReference>
<keyword evidence="3 5" id="KW-0067">ATP-binding</keyword>
<keyword evidence="2" id="KW-0547">Nucleotide-binding</keyword>
<dbReference type="InterPro" id="IPR017871">
    <property type="entry name" value="ABC_transporter-like_CS"/>
</dbReference>
<proteinExistence type="predicted"/>
<dbReference type="AlphaFoldDB" id="A0A1L3JKV3"/>
<dbReference type="InterPro" id="IPR050093">
    <property type="entry name" value="ABC_SmlMolc_Importer"/>
</dbReference>
<dbReference type="InterPro" id="IPR003593">
    <property type="entry name" value="AAA+_ATPase"/>
</dbReference>
<dbReference type="PROSITE" id="PS00211">
    <property type="entry name" value="ABC_TRANSPORTER_1"/>
    <property type="match status" value="1"/>
</dbReference>
<dbReference type="OrthoDB" id="9802264at2"/>
<dbReference type="InterPro" id="IPR027417">
    <property type="entry name" value="P-loop_NTPase"/>
</dbReference>
<dbReference type="GO" id="GO:0005524">
    <property type="term" value="F:ATP binding"/>
    <property type="evidence" value="ECO:0007669"/>
    <property type="project" value="UniProtKB-KW"/>
</dbReference>
<dbReference type="Pfam" id="PF00005">
    <property type="entry name" value="ABC_tran"/>
    <property type="match status" value="1"/>
</dbReference>
<dbReference type="PANTHER" id="PTHR42781:SF4">
    <property type="entry name" value="SPERMIDINE_PUTRESCINE IMPORT ATP-BINDING PROTEIN POTA"/>
    <property type="match status" value="1"/>
</dbReference>
<dbReference type="PANTHER" id="PTHR42781">
    <property type="entry name" value="SPERMIDINE/PUTRESCINE IMPORT ATP-BINDING PROTEIN POTA"/>
    <property type="match status" value="1"/>
</dbReference>
<keyword evidence="1" id="KW-0813">Transport</keyword>
<dbReference type="STRING" id="1850252.LPB136_10570"/>
<feature type="domain" description="ABC transporter" evidence="4">
    <location>
        <begin position="2"/>
        <end position="235"/>
    </location>
</feature>
<evidence type="ECO:0000259" key="4">
    <source>
        <dbReference type="PROSITE" id="PS50893"/>
    </source>
</evidence>
<evidence type="ECO:0000256" key="3">
    <source>
        <dbReference type="ARBA" id="ARBA00022840"/>
    </source>
</evidence>
<evidence type="ECO:0000256" key="1">
    <source>
        <dbReference type="ARBA" id="ARBA00022448"/>
    </source>
</evidence>
<protein>
    <submittedName>
        <fullName evidence="5">ABC transporter ATP-binding protein</fullName>
    </submittedName>
</protein>
<dbReference type="Gene3D" id="3.40.50.300">
    <property type="entry name" value="P-loop containing nucleotide triphosphate hydrolases"/>
    <property type="match status" value="1"/>
</dbReference>
<evidence type="ECO:0000313" key="5">
    <source>
        <dbReference type="EMBL" id="APG65780.1"/>
    </source>
</evidence>
<dbReference type="SMART" id="SM00382">
    <property type="entry name" value="AAA"/>
    <property type="match status" value="1"/>
</dbReference>
<dbReference type="RefSeq" id="WP_072556304.1">
    <property type="nucleotide sequence ID" value="NZ_CP018155.1"/>
</dbReference>
<evidence type="ECO:0000256" key="2">
    <source>
        <dbReference type="ARBA" id="ARBA00022741"/>
    </source>
</evidence>